<dbReference type="Pfam" id="PF22600">
    <property type="entry name" value="MTPAP-like_central"/>
    <property type="match status" value="1"/>
</dbReference>
<dbReference type="SUPFAM" id="SSF81301">
    <property type="entry name" value="Nucleotidyltransferase"/>
    <property type="match status" value="1"/>
</dbReference>
<sequence length="323" mass="34581">MAQHGGQQKINFGGTAYKFHIYRGGVLGGGAAAACLDDDGFGSLGGGTDEGLDPQHNCAPRARLDPFAPAQEIAQLAVLSHPGAGPRDQQQQKEEQEGQEQQPADKASNGGGFFIELGSSDDEDESEDEEEDEEEQLRQKKKRRRRSADEAQQQQEREREQRGRGEGGSDEEGQEGEQQEEEAADEPEEEEEPEFIGLGLSAEAAAAAGLASDSEEDPSEAAARREGRAFGYQPPWHRAVAGFRSPSLKLHNEIVCFCKMLEPTVEESSARRDSVAEVAAVAAGIFPGCKLEVYGSYATGLYTPASDVDCVLTGGPWSGVGLP</sequence>
<name>A0A0D2JZC4_9CHLO</name>
<dbReference type="GO" id="GO:0005730">
    <property type="term" value="C:nucleolus"/>
    <property type="evidence" value="ECO:0007669"/>
    <property type="project" value="TreeGrafter"/>
</dbReference>
<organism evidence="3 4">
    <name type="scientific">Monoraphidium neglectum</name>
    <dbReference type="NCBI Taxonomy" id="145388"/>
    <lineage>
        <taxon>Eukaryota</taxon>
        <taxon>Viridiplantae</taxon>
        <taxon>Chlorophyta</taxon>
        <taxon>core chlorophytes</taxon>
        <taxon>Chlorophyceae</taxon>
        <taxon>CS clade</taxon>
        <taxon>Sphaeropleales</taxon>
        <taxon>Selenastraceae</taxon>
        <taxon>Monoraphidium</taxon>
    </lineage>
</organism>
<dbReference type="InterPro" id="IPR054708">
    <property type="entry name" value="MTPAP-like_central"/>
</dbReference>
<dbReference type="OrthoDB" id="273917at2759"/>
<gene>
    <name evidence="3" type="ORF">MNEG_4085</name>
</gene>
<feature type="compositionally biased region" description="Acidic residues" evidence="1">
    <location>
        <begin position="119"/>
        <end position="135"/>
    </location>
</feature>
<dbReference type="GO" id="GO:1990817">
    <property type="term" value="F:poly(A) RNA polymerase activity"/>
    <property type="evidence" value="ECO:0007669"/>
    <property type="project" value="InterPro"/>
</dbReference>
<dbReference type="AlphaFoldDB" id="A0A0D2JZC4"/>
<proteinExistence type="predicted"/>
<dbReference type="GO" id="GO:0003729">
    <property type="term" value="F:mRNA binding"/>
    <property type="evidence" value="ECO:0007669"/>
    <property type="project" value="TreeGrafter"/>
</dbReference>
<keyword evidence="4" id="KW-1185">Reference proteome</keyword>
<dbReference type="STRING" id="145388.A0A0D2JZC4"/>
<dbReference type="InterPro" id="IPR043519">
    <property type="entry name" value="NT_sf"/>
</dbReference>
<feature type="compositionally biased region" description="Acidic residues" evidence="1">
    <location>
        <begin position="168"/>
        <end position="194"/>
    </location>
</feature>
<feature type="compositionally biased region" description="Basic and acidic residues" evidence="1">
    <location>
        <begin position="155"/>
        <end position="167"/>
    </location>
</feature>
<protein>
    <recommendedName>
        <fullName evidence="2">Poly(A) RNA polymerase mitochondrial-like central palm domain-containing protein</fullName>
    </recommendedName>
</protein>
<dbReference type="GO" id="GO:0031123">
    <property type="term" value="P:RNA 3'-end processing"/>
    <property type="evidence" value="ECO:0007669"/>
    <property type="project" value="TreeGrafter"/>
</dbReference>
<dbReference type="GO" id="GO:0031499">
    <property type="term" value="C:TRAMP complex"/>
    <property type="evidence" value="ECO:0007669"/>
    <property type="project" value="TreeGrafter"/>
</dbReference>
<dbReference type="InterPro" id="IPR045862">
    <property type="entry name" value="Trf4-like"/>
</dbReference>
<accession>A0A0D2JZC4</accession>
<evidence type="ECO:0000313" key="4">
    <source>
        <dbReference type="Proteomes" id="UP000054498"/>
    </source>
</evidence>
<dbReference type="PANTHER" id="PTHR23092">
    <property type="entry name" value="POLY(A) RNA POLYMERASE"/>
    <property type="match status" value="1"/>
</dbReference>
<reference evidence="3 4" key="1">
    <citation type="journal article" date="2013" name="BMC Genomics">
        <title>Reconstruction of the lipid metabolism for the microalga Monoraphidium neglectum from its genome sequence reveals characteristics suitable for biofuel production.</title>
        <authorList>
            <person name="Bogen C."/>
            <person name="Al-Dilaimi A."/>
            <person name="Albersmeier A."/>
            <person name="Wichmann J."/>
            <person name="Grundmann M."/>
            <person name="Rupp O."/>
            <person name="Lauersen K.J."/>
            <person name="Blifernez-Klassen O."/>
            <person name="Kalinowski J."/>
            <person name="Goesmann A."/>
            <person name="Mussgnug J.H."/>
            <person name="Kruse O."/>
        </authorList>
    </citation>
    <scope>NUCLEOTIDE SEQUENCE [LARGE SCALE GENOMIC DNA]</scope>
    <source>
        <strain evidence="3 4">SAG 48.87</strain>
    </source>
</reference>
<dbReference type="PANTHER" id="PTHR23092:SF15">
    <property type="entry name" value="INACTIVE NON-CANONICAL POLY(A) RNA POLYMERASE PROTEIN TRF4-2-RELATED"/>
    <property type="match status" value="1"/>
</dbReference>
<dbReference type="Proteomes" id="UP000054498">
    <property type="component" value="Unassembled WGS sequence"/>
</dbReference>
<dbReference type="RefSeq" id="XP_013902887.1">
    <property type="nucleotide sequence ID" value="XM_014047433.1"/>
</dbReference>
<dbReference type="KEGG" id="mng:MNEG_4085"/>
<dbReference type="GO" id="GO:0043634">
    <property type="term" value="P:polyadenylation-dependent ncRNA catabolic process"/>
    <property type="evidence" value="ECO:0007669"/>
    <property type="project" value="TreeGrafter"/>
</dbReference>
<feature type="domain" description="Poly(A) RNA polymerase mitochondrial-like central palm" evidence="2">
    <location>
        <begin position="250"/>
        <end position="313"/>
    </location>
</feature>
<dbReference type="EMBL" id="KK100768">
    <property type="protein sequence ID" value="KIZ03868.1"/>
    <property type="molecule type" value="Genomic_DNA"/>
</dbReference>
<feature type="region of interest" description="Disordered" evidence="1">
    <location>
        <begin position="37"/>
        <end position="225"/>
    </location>
</feature>
<dbReference type="Gene3D" id="3.30.460.10">
    <property type="entry name" value="Beta Polymerase, domain 2"/>
    <property type="match status" value="1"/>
</dbReference>
<evidence type="ECO:0000259" key="2">
    <source>
        <dbReference type="Pfam" id="PF22600"/>
    </source>
</evidence>
<evidence type="ECO:0000313" key="3">
    <source>
        <dbReference type="EMBL" id="KIZ03868.1"/>
    </source>
</evidence>
<feature type="compositionally biased region" description="Low complexity" evidence="1">
    <location>
        <begin position="197"/>
        <end position="212"/>
    </location>
</feature>
<evidence type="ECO:0000256" key="1">
    <source>
        <dbReference type="SAM" id="MobiDB-lite"/>
    </source>
</evidence>
<dbReference type="GeneID" id="25736963"/>